<gene>
    <name evidence="9" type="primary">oppB</name>
    <name evidence="9" type="ordered locus">aq_481</name>
</gene>
<sequence>MFKFILFRVLQAIPTLLGVTFLSFLIIKLAPGDYLDQLRLNPQISPETIERLKHLYGLDKPLLVQYFLWLKNALFFDLGYSFQYHAPVAELILERIPNTLLLSVSSALFAWLLSIPLGTLAAFKENSLFDRFVVGFSYTFMSVPSFFLAFLLLFFASKTGILPVGGMQSPNFEQLSIPEKVLDILKHLIIPSLTLGLVSLASLTRLVRSSVLEILSSPMVTMLKAKGVGTFTLVRHVLKNAMNPFTTLLGYEIASLISGAALIEIIVGWPGMGMLMLNAVLSQDLFLVMGGLYIGTIMLLVGNLIADLLLAYIDPRVRKRLSGEFKL</sequence>
<evidence type="ECO:0000313" key="10">
    <source>
        <dbReference type="Proteomes" id="UP000000798"/>
    </source>
</evidence>
<dbReference type="HOGENOM" id="CLU_036879_1_1_0"/>
<dbReference type="Proteomes" id="UP000000798">
    <property type="component" value="Chromosome"/>
</dbReference>
<dbReference type="InterPro" id="IPR045621">
    <property type="entry name" value="BPD_transp_1_N"/>
</dbReference>
<keyword evidence="5 7" id="KW-1133">Transmembrane helix</keyword>
<evidence type="ECO:0000256" key="5">
    <source>
        <dbReference type="ARBA" id="ARBA00022989"/>
    </source>
</evidence>
<dbReference type="PIR" id="E70343">
    <property type="entry name" value="E70343"/>
</dbReference>
<dbReference type="OrthoDB" id="9773221at2"/>
<dbReference type="Pfam" id="PF00528">
    <property type="entry name" value="BPD_transp_1"/>
    <property type="match status" value="1"/>
</dbReference>
<evidence type="ECO:0000256" key="7">
    <source>
        <dbReference type="RuleBase" id="RU363032"/>
    </source>
</evidence>
<keyword evidence="10" id="KW-1185">Reference proteome</keyword>
<dbReference type="GO" id="GO:0022857">
    <property type="term" value="F:transmembrane transporter activity"/>
    <property type="evidence" value="ECO:0000318"/>
    <property type="project" value="GO_Central"/>
</dbReference>
<feature type="transmembrane region" description="Helical" evidence="7">
    <location>
        <begin position="12"/>
        <end position="30"/>
    </location>
</feature>
<dbReference type="RefSeq" id="WP_010880275.1">
    <property type="nucleotide sequence ID" value="NC_000918.1"/>
</dbReference>
<feature type="transmembrane region" description="Helical" evidence="7">
    <location>
        <begin position="248"/>
        <end position="272"/>
    </location>
</feature>
<organism evidence="9 10">
    <name type="scientific">Aquifex aeolicus (strain VF5)</name>
    <dbReference type="NCBI Taxonomy" id="224324"/>
    <lineage>
        <taxon>Bacteria</taxon>
        <taxon>Pseudomonadati</taxon>
        <taxon>Aquificota</taxon>
        <taxon>Aquificia</taxon>
        <taxon>Aquificales</taxon>
        <taxon>Aquificaceae</taxon>
        <taxon>Aquifex</taxon>
    </lineage>
</organism>
<evidence type="ECO:0000259" key="8">
    <source>
        <dbReference type="PROSITE" id="PS50928"/>
    </source>
</evidence>
<dbReference type="eggNOG" id="COG0601">
    <property type="taxonomic scope" value="Bacteria"/>
</dbReference>
<dbReference type="STRING" id="224324.aq_481"/>
<evidence type="ECO:0000313" key="9">
    <source>
        <dbReference type="EMBL" id="AAC06743.1"/>
    </source>
</evidence>
<evidence type="ECO:0000256" key="6">
    <source>
        <dbReference type="ARBA" id="ARBA00023136"/>
    </source>
</evidence>
<dbReference type="InterPro" id="IPR035906">
    <property type="entry name" value="MetI-like_sf"/>
</dbReference>
<dbReference type="InParanoid" id="O66777"/>
<evidence type="ECO:0000256" key="1">
    <source>
        <dbReference type="ARBA" id="ARBA00004651"/>
    </source>
</evidence>
<comment type="similarity">
    <text evidence="7">Belongs to the binding-protein-dependent transport system permease family.</text>
</comment>
<feature type="transmembrane region" description="Helical" evidence="7">
    <location>
        <begin position="135"/>
        <end position="156"/>
    </location>
</feature>
<evidence type="ECO:0000256" key="2">
    <source>
        <dbReference type="ARBA" id="ARBA00022448"/>
    </source>
</evidence>
<dbReference type="PROSITE" id="PS50928">
    <property type="entry name" value="ABC_TM1"/>
    <property type="match status" value="1"/>
</dbReference>
<name>O66777_AQUAE</name>
<dbReference type="FunCoup" id="O66777">
    <property type="interactions" value="178"/>
</dbReference>
<keyword evidence="4 7" id="KW-0812">Transmembrane</keyword>
<dbReference type="PATRIC" id="fig|224324.8.peg.396"/>
<dbReference type="KEGG" id="aae:aq_481"/>
<dbReference type="Gene3D" id="1.10.3720.10">
    <property type="entry name" value="MetI-like"/>
    <property type="match status" value="1"/>
</dbReference>
<proteinExistence type="inferred from homology"/>
<reference evidence="9 10" key="1">
    <citation type="journal article" date="1998" name="Nature">
        <title>The complete genome of the hyperthermophilic bacterium Aquifex aeolicus.</title>
        <authorList>
            <person name="Deckert G."/>
            <person name="Warren P.V."/>
            <person name="Gaasterland T."/>
            <person name="Young W.G."/>
            <person name="Lenox A.L."/>
            <person name="Graham D.E."/>
            <person name="Overbeek R."/>
            <person name="Snead M.A."/>
            <person name="Keller M."/>
            <person name="Aujay M."/>
            <person name="Huber R."/>
            <person name="Feldman R.A."/>
            <person name="Short J.M."/>
            <person name="Olson G.J."/>
            <person name="Swanson R.V."/>
        </authorList>
    </citation>
    <scope>NUCLEOTIDE SEQUENCE [LARGE SCALE GENOMIC DNA]</scope>
    <source>
        <strain evidence="9 10">VF5</strain>
    </source>
</reference>
<dbReference type="SUPFAM" id="SSF161098">
    <property type="entry name" value="MetI-like"/>
    <property type="match status" value="1"/>
</dbReference>
<feature type="transmembrane region" description="Helical" evidence="7">
    <location>
        <begin position="292"/>
        <end position="313"/>
    </location>
</feature>
<dbReference type="PANTHER" id="PTHR30465">
    <property type="entry name" value="INNER MEMBRANE ABC TRANSPORTER"/>
    <property type="match status" value="1"/>
</dbReference>
<dbReference type="CDD" id="cd06261">
    <property type="entry name" value="TM_PBP2"/>
    <property type="match status" value="1"/>
</dbReference>
<protein>
    <submittedName>
        <fullName evidence="9">Transporter (OppBC family)</fullName>
    </submittedName>
</protein>
<comment type="subcellular location">
    <subcellularLocation>
        <location evidence="1 7">Cell membrane</location>
        <topology evidence="1 7">Multi-pass membrane protein</topology>
    </subcellularLocation>
</comment>
<feature type="domain" description="ABC transmembrane type-1" evidence="8">
    <location>
        <begin position="96"/>
        <end position="310"/>
    </location>
</feature>
<dbReference type="EMBL" id="AE000657">
    <property type="protein sequence ID" value="AAC06743.1"/>
    <property type="molecule type" value="Genomic_DNA"/>
</dbReference>
<dbReference type="GO" id="GO:0005886">
    <property type="term" value="C:plasma membrane"/>
    <property type="evidence" value="ECO:0000318"/>
    <property type="project" value="GO_Central"/>
</dbReference>
<keyword evidence="3" id="KW-1003">Cell membrane</keyword>
<evidence type="ECO:0000256" key="4">
    <source>
        <dbReference type="ARBA" id="ARBA00022692"/>
    </source>
</evidence>
<dbReference type="EnsemblBacteria" id="AAC06743">
    <property type="protein sequence ID" value="AAC06743"/>
    <property type="gene ID" value="aq_481"/>
</dbReference>
<accession>O66777</accession>
<dbReference type="AlphaFoldDB" id="O66777"/>
<keyword evidence="6 7" id="KW-0472">Membrane</keyword>
<evidence type="ECO:0000256" key="3">
    <source>
        <dbReference type="ARBA" id="ARBA00022475"/>
    </source>
</evidence>
<feature type="transmembrane region" description="Helical" evidence="7">
    <location>
        <begin position="100"/>
        <end position="123"/>
    </location>
</feature>
<dbReference type="PANTHER" id="PTHR30465:SF0">
    <property type="entry name" value="OLIGOPEPTIDE TRANSPORT SYSTEM PERMEASE PROTEIN APPB"/>
    <property type="match status" value="1"/>
</dbReference>
<dbReference type="Pfam" id="PF19300">
    <property type="entry name" value="BPD_transp_1_N"/>
    <property type="match status" value="1"/>
</dbReference>
<dbReference type="InterPro" id="IPR000515">
    <property type="entry name" value="MetI-like"/>
</dbReference>
<keyword evidence="2 7" id="KW-0813">Transport</keyword>